<dbReference type="Proteomes" id="UP000177958">
    <property type="component" value="Unassembled WGS sequence"/>
</dbReference>
<proteinExistence type="predicted"/>
<feature type="signal peptide" evidence="1">
    <location>
        <begin position="1"/>
        <end position="23"/>
    </location>
</feature>
<organism evidence="2 3">
    <name type="scientific">Candidatus Kaiserbacteria bacterium RIFCSPHIGHO2_01_FULL_55_17</name>
    <dbReference type="NCBI Taxonomy" id="1798484"/>
    <lineage>
        <taxon>Bacteria</taxon>
        <taxon>Candidatus Kaiseribacteriota</taxon>
    </lineage>
</organism>
<reference evidence="2 3" key="1">
    <citation type="journal article" date="2016" name="Nat. Commun.">
        <title>Thousands of microbial genomes shed light on interconnected biogeochemical processes in an aquifer system.</title>
        <authorList>
            <person name="Anantharaman K."/>
            <person name="Brown C.T."/>
            <person name="Hug L.A."/>
            <person name="Sharon I."/>
            <person name="Castelle C.J."/>
            <person name="Probst A.J."/>
            <person name="Thomas B.C."/>
            <person name="Singh A."/>
            <person name="Wilkins M.J."/>
            <person name="Karaoz U."/>
            <person name="Brodie E.L."/>
            <person name="Williams K.H."/>
            <person name="Hubbard S.S."/>
            <person name="Banfield J.F."/>
        </authorList>
    </citation>
    <scope>NUCLEOTIDE SEQUENCE [LARGE SCALE GENOMIC DNA]</scope>
</reference>
<evidence type="ECO:0000256" key="1">
    <source>
        <dbReference type="SAM" id="SignalP"/>
    </source>
</evidence>
<dbReference type="EMBL" id="MFKX01000013">
    <property type="protein sequence ID" value="OGG57738.1"/>
    <property type="molecule type" value="Genomic_DNA"/>
</dbReference>
<gene>
    <name evidence="2" type="ORF">A2853_04295</name>
</gene>
<dbReference type="AlphaFoldDB" id="A0A1F6D8I2"/>
<keyword evidence="1" id="KW-0732">Signal</keyword>
<comment type="caution">
    <text evidence="2">The sequence shown here is derived from an EMBL/GenBank/DDBJ whole genome shotgun (WGS) entry which is preliminary data.</text>
</comment>
<evidence type="ECO:0000313" key="3">
    <source>
        <dbReference type="Proteomes" id="UP000177958"/>
    </source>
</evidence>
<accession>A0A1F6D8I2</accession>
<feature type="chain" id="PRO_5009523751" evidence="1">
    <location>
        <begin position="24"/>
        <end position="342"/>
    </location>
</feature>
<evidence type="ECO:0000313" key="2">
    <source>
        <dbReference type="EMBL" id="OGG57738.1"/>
    </source>
</evidence>
<sequence length="342" mass="36616">MRNRLAAVSVFLTLIFLAGSAYAQLGFAENLTLSVTPQYAAPGETVRVSAESLLLDLEAGNLTWYVNGVQRASGPGLLQIDVTAGSNGSETQVRVVFMQEGIEVASSEVFIRPTELDLIWESDSYTPPFFHGRALPSAGTNLHMEVRPRFKRADGSFVSPRDIIFTWRRNGYVIASASGRGKSQATISSPPLFGTDVISVEARTLDGLLSGETSVRIPSTEPILALYENHPIFGILYHRALGAQSTLPEVETSFAAVPYFAEASAPNDVGLIWEWHVDGNAITNDPAQPNEITINAEGSTGLARIELELLHATNLFLSASGSWGITLLPGAGTPGNPFGATQ</sequence>
<name>A0A1F6D8I2_9BACT</name>
<protein>
    <submittedName>
        <fullName evidence="2">Uncharacterized protein</fullName>
    </submittedName>
</protein>